<dbReference type="Pfam" id="PF02383">
    <property type="entry name" value="Syja_N"/>
    <property type="match status" value="1"/>
</dbReference>
<dbReference type="EMBL" id="LR785185">
    <property type="protein sequence ID" value="CAB3246187.1"/>
    <property type="molecule type" value="mRNA"/>
</dbReference>
<comment type="subcellular location">
    <subcellularLocation>
        <location evidence="1">Endomembrane system</location>
    </subcellularLocation>
</comment>
<keyword evidence="3" id="KW-0472">Membrane</keyword>
<evidence type="ECO:0000256" key="1">
    <source>
        <dbReference type="ARBA" id="ARBA00004308"/>
    </source>
</evidence>
<dbReference type="PANTHER" id="PTHR45738:SF5">
    <property type="entry name" value="POLYPHOSPHOINOSITIDE PHOSPHATASE"/>
    <property type="match status" value="1"/>
</dbReference>
<keyword evidence="2" id="KW-0378">Hydrolase</keyword>
<organism evidence="6">
    <name type="scientific">Phallusia mammillata</name>
    <dbReference type="NCBI Taxonomy" id="59560"/>
    <lineage>
        <taxon>Eukaryota</taxon>
        <taxon>Metazoa</taxon>
        <taxon>Chordata</taxon>
        <taxon>Tunicata</taxon>
        <taxon>Ascidiacea</taxon>
        <taxon>Phlebobranchia</taxon>
        <taxon>Ascidiidae</taxon>
        <taxon>Phallusia</taxon>
    </lineage>
</organism>
<accession>A0A6F9DC93</accession>
<dbReference type="InterPro" id="IPR043573">
    <property type="entry name" value="Fig4-like"/>
</dbReference>
<feature type="region of interest" description="Disordered" evidence="4">
    <location>
        <begin position="776"/>
        <end position="828"/>
    </location>
</feature>
<gene>
    <name evidence="6" type="primary">Fig4</name>
</gene>
<dbReference type="GO" id="GO:0046856">
    <property type="term" value="P:phosphatidylinositol dephosphorylation"/>
    <property type="evidence" value="ECO:0007669"/>
    <property type="project" value="InterPro"/>
</dbReference>
<dbReference type="AlphaFoldDB" id="A0A6F9DC93"/>
<evidence type="ECO:0000259" key="5">
    <source>
        <dbReference type="PROSITE" id="PS50275"/>
    </source>
</evidence>
<proteinExistence type="evidence at transcript level"/>
<sequence length="919" mass="105138">MAGKLNKEQFVPTNSHYFKISWIQKLKVYKTQTHYFVVGSNYAESKFRLLKIKRTDPYELIIIDDGVDYTVRQVNDILEALLGSTGGPLLGKTNKKYIPKYTGYGIIGFVRFVEGYYLILVTKQSKVADIGGNLVYKIEDTSMIYIPNNNAKISQPDEWRYLKAFQTVDLSSNFYYSFSYDLTNNLQHNMLMLQSCNSEANGNGDVERDIAVESDGSTGESWVYVSENELAAMKVKDEKRSKDFTEAKHAQKKRFAVGFTPCDRFLWNKYLLEPLEFECVSDLWNIKIIHGHIGQTCINVYGKPIYITLIGRRSCRYAGTRFMKRGCNINGDVANEVETEQIVHCASATSLHHTQFTSYVQHRGSVPVHWSQDISASVVPAKPPIVLSLDNPFSQATAHHFQAMMQRYGSPIMVLNLVRKREKRFRESVLGQEFKVAVDYLNQFLSSEQQIKFFAFDMAHQSRKNSNVLARLAELAILSLQATGIFQSKPLLFKSSLDEDARWRQLGGQFIQGFRIQTGVLRTNCVDCLDRTNSAQFVAGKSALAYQLFSLGVLSEPNLNFDTDVTRLYEEMFDQHGDIIALQYGGSQLVHTIQTYRRTIAPWASHSRDIVTTLSRYYSNTFSDADKQAAINLFLGIFKPFPSQDPLWDLSTDYYLHNQDIDVLKSFSVHNYLQWWLPEVIASLPLPMDTILNLRSHNVTHRDGQCHVSRKQLTQHCEECSDWFSNFHRVEELTSFDECLGFQMTNTLNSCIANGYSDLSPFAVRGENWQHLKHERLQPDSTTSQSSLDVSSNESSDSDENVPDVKRASLNNDVQNETQTSLTPWLKPPTLEEFSPQSMYGIDIEHATSAQDEKTYRRYVDYEELLADQGPYVNDMANTDIKLTPVDPQSMLIYVDSVSHNYHVDTEFYRDYVCQFSLD</sequence>
<feature type="domain" description="SAC" evidence="5">
    <location>
        <begin position="165"/>
        <end position="586"/>
    </location>
</feature>
<evidence type="ECO:0000313" key="6">
    <source>
        <dbReference type="EMBL" id="CAB3246187.1"/>
    </source>
</evidence>
<dbReference type="InterPro" id="IPR002013">
    <property type="entry name" value="SAC_dom"/>
</dbReference>
<name>A0A6F9DC93_9ASCI</name>
<reference evidence="6" key="1">
    <citation type="submission" date="2020-04" db="EMBL/GenBank/DDBJ databases">
        <authorList>
            <person name="Neveu A P."/>
        </authorList>
    </citation>
    <scope>NUCLEOTIDE SEQUENCE</scope>
    <source>
        <tissue evidence="6">Whole embryo</tissue>
    </source>
</reference>
<protein>
    <submittedName>
        <fullName evidence="6">Polyphosphoinositide phosphatase</fullName>
    </submittedName>
</protein>
<evidence type="ECO:0000256" key="3">
    <source>
        <dbReference type="ARBA" id="ARBA00023136"/>
    </source>
</evidence>
<evidence type="ECO:0000256" key="4">
    <source>
        <dbReference type="SAM" id="MobiDB-lite"/>
    </source>
</evidence>
<dbReference type="GO" id="GO:0043813">
    <property type="term" value="F:phosphatidylinositol-3,5-bisphosphate 5-phosphatase activity"/>
    <property type="evidence" value="ECO:0007669"/>
    <property type="project" value="InterPro"/>
</dbReference>
<dbReference type="GO" id="GO:0012505">
    <property type="term" value="C:endomembrane system"/>
    <property type="evidence" value="ECO:0007669"/>
    <property type="project" value="UniProtKB-SubCell"/>
</dbReference>
<dbReference type="PROSITE" id="PS50275">
    <property type="entry name" value="SAC"/>
    <property type="match status" value="1"/>
</dbReference>
<feature type="compositionally biased region" description="Low complexity" evidence="4">
    <location>
        <begin position="780"/>
        <end position="795"/>
    </location>
</feature>
<feature type="compositionally biased region" description="Polar residues" evidence="4">
    <location>
        <begin position="809"/>
        <end position="823"/>
    </location>
</feature>
<dbReference type="PANTHER" id="PTHR45738">
    <property type="entry name" value="POLYPHOSPHOINOSITIDE PHOSPHATASE"/>
    <property type="match status" value="1"/>
</dbReference>
<evidence type="ECO:0000256" key="2">
    <source>
        <dbReference type="ARBA" id="ARBA00022801"/>
    </source>
</evidence>